<organism evidence="8 9">
    <name type="scientific">Daphnia galeata</name>
    <dbReference type="NCBI Taxonomy" id="27404"/>
    <lineage>
        <taxon>Eukaryota</taxon>
        <taxon>Metazoa</taxon>
        <taxon>Ecdysozoa</taxon>
        <taxon>Arthropoda</taxon>
        <taxon>Crustacea</taxon>
        <taxon>Branchiopoda</taxon>
        <taxon>Diplostraca</taxon>
        <taxon>Cladocera</taxon>
        <taxon>Anomopoda</taxon>
        <taxon>Daphniidae</taxon>
        <taxon>Daphnia</taxon>
    </lineage>
</organism>
<dbReference type="GO" id="GO:0032446">
    <property type="term" value="P:protein modification by small protein conjugation"/>
    <property type="evidence" value="ECO:0007669"/>
    <property type="project" value="TreeGrafter"/>
</dbReference>
<comment type="caution">
    <text evidence="8">The sequence shown here is derived from an EMBL/GenBank/DDBJ whole genome shotgun (WGS) entry which is preliminary data.</text>
</comment>
<dbReference type="AlphaFoldDB" id="A0A8J2RTF9"/>
<evidence type="ECO:0000256" key="1">
    <source>
        <dbReference type="ARBA" id="ARBA00005696"/>
    </source>
</evidence>
<comment type="similarity">
    <text evidence="1">Belongs to the ATG10 family.</text>
</comment>
<reference evidence="8" key="1">
    <citation type="submission" date="2021-11" db="EMBL/GenBank/DDBJ databases">
        <authorList>
            <person name="Schell T."/>
        </authorList>
    </citation>
    <scope>NUCLEOTIDE SEQUENCE</scope>
    <source>
        <strain evidence="8">M5</strain>
    </source>
</reference>
<protein>
    <recommendedName>
        <fullName evidence="2">Ubiquitin-like-conjugating enzyme ATG10</fullName>
    </recommendedName>
    <alternativeName>
        <fullName evidence="6">Autophagy-related protein 10</fullName>
    </alternativeName>
</protein>
<evidence type="ECO:0000256" key="6">
    <source>
        <dbReference type="ARBA" id="ARBA00029833"/>
    </source>
</evidence>
<dbReference type="GO" id="GO:0005829">
    <property type="term" value="C:cytosol"/>
    <property type="evidence" value="ECO:0007669"/>
    <property type="project" value="TreeGrafter"/>
</dbReference>
<evidence type="ECO:0000313" key="9">
    <source>
        <dbReference type="Proteomes" id="UP000789390"/>
    </source>
</evidence>
<feature type="compositionally biased region" description="Basic and acidic residues" evidence="7">
    <location>
        <begin position="61"/>
        <end position="76"/>
    </location>
</feature>
<evidence type="ECO:0000256" key="4">
    <source>
        <dbReference type="ARBA" id="ARBA00022786"/>
    </source>
</evidence>
<feature type="region of interest" description="Disordered" evidence="7">
    <location>
        <begin position="56"/>
        <end position="92"/>
    </location>
</feature>
<keyword evidence="4" id="KW-0833">Ubl conjugation pathway</keyword>
<dbReference type="OrthoDB" id="4089664at2759"/>
<keyword evidence="5" id="KW-0072">Autophagy</keyword>
<dbReference type="InterPro" id="IPR007135">
    <property type="entry name" value="Atg3/Atg10"/>
</dbReference>
<dbReference type="GO" id="GO:0061651">
    <property type="term" value="F:Atg12 conjugating enzyme activity"/>
    <property type="evidence" value="ECO:0007669"/>
    <property type="project" value="TreeGrafter"/>
</dbReference>
<dbReference type="EMBL" id="CAKKLH010000281">
    <property type="protein sequence ID" value="CAH0107956.1"/>
    <property type="molecule type" value="Genomic_DNA"/>
</dbReference>
<dbReference type="Proteomes" id="UP000789390">
    <property type="component" value="Unassembled WGS sequence"/>
</dbReference>
<keyword evidence="9" id="KW-1185">Reference proteome</keyword>
<dbReference type="Gene3D" id="3.30.1460.50">
    <property type="match status" value="1"/>
</dbReference>
<evidence type="ECO:0000256" key="3">
    <source>
        <dbReference type="ARBA" id="ARBA00022679"/>
    </source>
</evidence>
<proteinExistence type="inferred from homology"/>
<evidence type="ECO:0000256" key="7">
    <source>
        <dbReference type="SAM" id="MobiDB-lite"/>
    </source>
</evidence>
<dbReference type="PANTHER" id="PTHR14957">
    <property type="entry name" value="UBIQUITIN-LIKE-CONJUGATING ENZYME ATG10"/>
    <property type="match status" value="1"/>
</dbReference>
<dbReference type="PANTHER" id="PTHR14957:SF1">
    <property type="entry name" value="UBIQUITIN-LIKE-CONJUGATING ENZYME ATG10"/>
    <property type="match status" value="1"/>
</dbReference>
<accession>A0A8J2RTF9</accession>
<dbReference type="GO" id="GO:0000422">
    <property type="term" value="P:autophagy of mitochondrion"/>
    <property type="evidence" value="ECO:0007669"/>
    <property type="project" value="TreeGrafter"/>
</dbReference>
<keyword evidence="3" id="KW-0808">Transferase</keyword>
<evidence type="ECO:0000256" key="5">
    <source>
        <dbReference type="ARBA" id="ARBA00023006"/>
    </source>
</evidence>
<evidence type="ECO:0000313" key="8">
    <source>
        <dbReference type="EMBL" id="CAH0107956.1"/>
    </source>
</evidence>
<dbReference type="Pfam" id="PF03987">
    <property type="entry name" value="Autophagy_act_C"/>
    <property type="match status" value="1"/>
</dbReference>
<name>A0A8J2RTF9_9CRUS</name>
<gene>
    <name evidence="8" type="ORF">DGAL_LOCUS11302</name>
</gene>
<sequence>MGTISWEEFVIGVRHILSVSGTIGDGWHFRGSLEEHCGGYLIKKMDYPVDVAEPTAASDGTRLKDDDDSTIDHDSAADATEPSDEQDPCSIDPDPSFRPVCREFHVLYSLAHAVPTLYLRAWRSDGSCVDAKELWNGLTAAEWRPSSDEFERLRSLTQQEHPFLGEPWYHLHPCRTADLMDLVASQNDVDDGIDAKRYFVRWMSTVAPLVGCPVSHHYASIG</sequence>
<dbReference type="GO" id="GO:0000045">
    <property type="term" value="P:autophagosome assembly"/>
    <property type="evidence" value="ECO:0007669"/>
    <property type="project" value="TreeGrafter"/>
</dbReference>
<evidence type="ECO:0000256" key="2">
    <source>
        <dbReference type="ARBA" id="ARBA00021099"/>
    </source>
</evidence>